<organism evidence="2 8">
    <name type="scientific">Cyanophage S-RIM44</name>
    <dbReference type="NCBI Taxonomy" id="1278485"/>
    <lineage>
        <taxon>Viruses</taxon>
        <taxon>Duplodnaviria</taxon>
        <taxon>Heunggongvirae</taxon>
        <taxon>Uroviricota</taxon>
        <taxon>Caudoviricetes</taxon>
        <taxon>Pantevenvirales</taxon>
        <taxon>Kyanoviridae</taxon>
        <taxon>Vellamovirus</taxon>
        <taxon>Vellamovirus rhodeisland44</taxon>
    </lineage>
</organism>
<keyword evidence="1" id="KW-1133">Transmembrane helix</keyword>
<evidence type="ECO:0000313" key="3">
    <source>
        <dbReference type="EMBL" id="AOO11825.1"/>
    </source>
</evidence>
<proteinExistence type="predicted"/>
<accession>A0A140IEQ2</accession>
<dbReference type="EMBL" id="KX349292">
    <property type="protein sequence ID" value="AOO11825.1"/>
    <property type="molecule type" value="Genomic_DNA"/>
</dbReference>
<dbReference type="Proteomes" id="UP000225402">
    <property type="component" value="Segment"/>
</dbReference>
<evidence type="ECO:0000313" key="6">
    <source>
        <dbReference type="Proteomes" id="UP000222561"/>
    </source>
</evidence>
<reference evidence="2 8" key="2">
    <citation type="submission" date="2016-01" db="EMBL/GenBank/DDBJ databases">
        <title>The genomic content and context of auxiliary metabolic genes in marine cyanophages.</title>
        <authorList>
            <person name="Marston M.F."/>
            <person name="Martiny J.B.H."/>
            <person name="Crummett L.T."/>
        </authorList>
    </citation>
    <scope>NUCLEOTIDE SEQUENCE [LARGE SCALE GENOMIC DNA]</scope>
    <source>
        <strain evidence="2">W2_07_0710</strain>
    </source>
</reference>
<evidence type="ECO:0000313" key="4">
    <source>
        <dbReference type="EMBL" id="AOO12526.1"/>
    </source>
</evidence>
<evidence type="ECO:0000313" key="2">
    <source>
        <dbReference type="EMBL" id="AMO43353.1"/>
    </source>
</evidence>
<dbReference type="EMBL" id="KX349295">
    <property type="protein sequence ID" value="AOO12526.1"/>
    <property type="molecule type" value="Genomic_DNA"/>
</dbReference>
<reference evidence="6 7" key="1">
    <citation type="journal article" date="2016" name="Environ. Microbiol.">
        <title>Genomic diversification of marine cyanophages into stable ecotypes.</title>
        <authorList>
            <person name="Marston M.F."/>
            <person name="Martiny J.B."/>
        </authorList>
    </citation>
    <scope>NUCLEOTIDE SEQUENCE [LARGE SCALE GENOMIC DNA]</scope>
    <source>
        <strain evidence="3">Np_05_0604</strain>
        <strain evidence="4">Sn_08_0709</strain>
        <strain evidence="5">W2_10_0709</strain>
    </source>
</reference>
<dbReference type="EMBL" id="KU594607">
    <property type="protein sequence ID" value="AMO43353.1"/>
    <property type="molecule type" value="Genomic_DNA"/>
</dbReference>
<dbReference type="Proteomes" id="UP000225786">
    <property type="component" value="Segment"/>
</dbReference>
<dbReference type="EMBL" id="KX349297">
    <property type="protein sequence ID" value="AOO12992.1"/>
    <property type="molecule type" value="Genomic_DNA"/>
</dbReference>
<evidence type="ECO:0000313" key="5">
    <source>
        <dbReference type="EMBL" id="AOO12992.1"/>
    </source>
</evidence>
<keyword evidence="1" id="KW-0472">Membrane</keyword>
<keyword evidence="1" id="KW-0812">Transmembrane</keyword>
<evidence type="ECO:0000313" key="7">
    <source>
        <dbReference type="Proteomes" id="UP000225402"/>
    </source>
</evidence>
<evidence type="ECO:0000313" key="8">
    <source>
        <dbReference type="Proteomes" id="UP000225786"/>
    </source>
</evidence>
<sequence>MLLKVKGAATDIASTPTNLDNATVCSVVNIHTAAVLIALGGGATLYIAAGERVLIEKLPDETIDAPGHSATEIWATSVGY</sequence>
<name>A0A140IEQ2_9CAUD</name>
<evidence type="ECO:0000256" key="1">
    <source>
        <dbReference type="SAM" id="Phobius"/>
    </source>
</evidence>
<gene>
    <name evidence="3" type="ORF">Np050604_109</name>
    <name evidence="4" type="ORF">Sn080709_109</name>
    <name evidence="5" type="ORF">W2100709_110</name>
    <name evidence="2" type="ORF">W270710_109</name>
</gene>
<dbReference type="Proteomes" id="UP000225478">
    <property type="component" value="Segment"/>
</dbReference>
<protein>
    <submittedName>
        <fullName evidence="2">Uncharacterized protein</fullName>
    </submittedName>
</protein>
<feature type="transmembrane region" description="Helical" evidence="1">
    <location>
        <begin position="28"/>
        <end position="49"/>
    </location>
</feature>
<dbReference type="Proteomes" id="UP000222561">
    <property type="component" value="Segment"/>
</dbReference>